<dbReference type="NCBIfam" id="NF007113">
    <property type="entry name" value="PRK09562.1"/>
    <property type="match status" value="1"/>
</dbReference>
<dbReference type="CDD" id="cd11528">
    <property type="entry name" value="NTP-PPase_MazG_Nterm"/>
    <property type="match status" value="1"/>
</dbReference>
<evidence type="ECO:0000313" key="7">
    <source>
        <dbReference type="Proteomes" id="UP000030134"/>
    </source>
</evidence>
<dbReference type="InterPro" id="IPR011551">
    <property type="entry name" value="NTP_PyrPHydrolase_MazG"/>
</dbReference>
<dbReference type="PANTHER" id="PTHR30522:SF0">
    <property type="entry name" value="NUCLEOSIDE TRIPHOSPHATE PYROPHOSPHOHYDROLASE"/>
    <property type="match status" value="1"/>
</dbReference>
<dbReference type="GO" id="GO:0046081">
    <property type="term" value="P:dUTP catabolic process"/>
    <property type="evidence" value="ECO:0007669"/>
    <property type="project" value="TreeGrafter"/>
</dbReference>
<dbReference type="EMBL" id="JQZW01000008">
    <property type="protein sequence ID" value="KGN98219.1"/>
    <property type="molecule type" value="Genomic_DNA"/>
</dbReference>
<dbReference type="GO" id="GO:0006203">
    <property type="term" value="P:dGTP catabolic process"/>
    <property type="evidence" value="ECO:0007669"/>
    <property type="project" value="TreeGrafter"/>
</dbReference>
<organism evidence="6 7">
    <name type="scientific">Porphyromonas gingivicanis</name>
    <dbReference type="NCBI Taxonomy" id="266762"/>
    <lineage>
        <taxon>Bacteria</taxon>
        <taxon>Pseudomonadati</taxon>
        <taxon>Bacteroidota</taxon>
        <taxon>Bacteroidia</taxon>
        <taxon>Bacteroidales</taxon>
        <taxon>Porphyromonadaceae</taxon>
        <taxon>Porphyromonas</taxon>
    </lineage>
</organism>
<feature type="domain" description="NTP pyrophosphohydrolase MazG-like" evidence="5">
    <location>
        <begin position="31"/>
        <end position="103"/>
    </location>
</feature>
<dbReference type="NCBIfam" id="TIGR00444">
    <property type="entry name" value="mazG"/>
    <property type="match status" value="1"/>
</dbReference>
<evidence type="ECO:0000256" key="1">
    <source>
        <dbReference type="ARBA" id="ARBA00052141"/>
    </source>
</evidence>
<dbReference type="GO" id="GO:0046076">
    <property type="term" value="P:dTTP catabolic process"/>
    <property type="evidence" value="ECO:0007669"/>
    <property type="project" value="TreeGrafter"/>
</dbReference>
<dbReference type="CDD" id="cd11529">
    <property type="entry name" value="NTP-PPase_MazG_Cterm"/>
    <property type="match status" value="1"/>
</dbReference>
<dbReference type="GO" id="GO:0006950">
    <property type="term" value="P:response to stress"/>
    <property type="evidence" value="ECO:0007669"/>
    <property type="project" value="UniProtKB-ARBA"/>
</dbReference>
<protein>
    <recommendedName>
        <fullName evidence="4">Nucleoside triphosphate pyrophosphohydrolase</fullName>
        <ecNumber evidence="3">3.6.1.8</ecNumber>
    </recommendedName>
</protein>
<dbReference type="InterPro" id="IPR004518">
    <property type="entry name" value="MazG-like_dom"/>
</dbReference>
<dbReference type="InterPro" id="IPR048015">
    <property type="entry name" value="NTP-PPase_MazG-like_N"/>
</dbReference>
<evidence type="ECO:0000313" key="6">
    <source>
        <dbReference type="EMBL" id="KGN98219.1"/>
    </source>
</evidence>
<dbReference type="InterPro" id="IPR048011">
    <property type="entry name" value="NTP-PPase_MazG-like_C"/>
</dbReference>
<name>A0A0A2GCP9_9PORP</name>
<evidence type="ECO:0000259" key="5">
    <source>
        <dbReference type="Pfam" id="PF03819"/>
    </source>
</evidence>
<dbReference type="Gene3D" id="1.10.287.1080">
    <property type="entry name" value="MazG-like"/>
    <property type="match status" value="2"/>
</dbReference>
<dbReference type="FunFam" id="1.10.287.1080:FF:000001">
    <property type="entry name" value="Nucleoside triphosphate pyrophosphohydrolase"/>
    <property type="match status" value="1"/>
</dbReference>
<dbReference type="FunFam" id="1.10.287.1080:FF:000003">
    <property type="entry name" value="Nucleoside triphosphate pyrophosphohydrolase"/>
    <property type="match status" value="1"/>
</dbReference>
<accession>A0A0A2GCP9</accession>
<dbReference type="Pfam" id="PF03819">
    <property type="entry name" value="MazG"/>
    <property type="match status" value="2"/>
</dbReference>
<dbReference type="GO" id="GO:0047693">
    <property type="term" value="F:ATP diphosphatase activity"/>
    <property type="evidence" value="ECO:0007669"/>
    <property type="project" value="UniProtKB-EC"/>
</dbReference>
<comment type="similarity">
    <text evidence="2">Belongs to the nucleoside triphosphate pyrophosphohydrolase family.</text>
</comment>
<comment type="catalytic activity">
    <reaction evidence="1">
        <text>ATP + H2O = AMP + diphosphate + H(+)</text>
        <dbReference type="Rhea" id="RHEA:14245"/>
        <dbReference type="ChEBI" id="CHEBI:15377"/>
        <dbReference type="ChEBI" id="CHEBI:15378"/>
        <dbReference type="ChEBI" id="CHEBI:30616"/>
        <dbReference type="ChEBI" id="CHEBI:33019"/>
        <dbReference type="ChEBI" id="CHEBI:456215"/>
        <dbReference type="EC" id="3.6.1.8"/>
    </reaction>
</comment>
<comment type="caution">
    <text evidence="6">The sequence shown here is derived from an EMBL/GenBank/DDBJ whole genome shotgun (WGS) entry which is preliminary data.</text>
</comment>
<dbReference type="OrthoDB" id="9808939at2"/>
<dbReference type="SUPFAM" id="SSF101386">
    <property type="entry name" value="all-alpha NTP pyrophosphatases"/>
    <property type="match status" value="2"/>
</dbReference>
<dbReference type="GO" id="GO:0046047">
    <property type="term" value="P:TTP catabolic process"/>
    <property type="evidence" value="ECO:0007669"/>
    <property type="project" value="TreeGrafter"/>
</dbReference>
<dbReference type="eggNOG" id="COG3956">
    <property type="taxonomic scope" value="Bacteria"/>
</dbReference>
<dbReference type="AlphaFoldDB" id="A0A0A2GCP9"/>
<feature type="domain" description="NTP pyrophosphohydrolase MazG-like" evidence="5">
    <location>
        <begin position="169"/>
        <end position="226"/>
    </location>
</feature>
<dbReference type="Proteomes" id="UP000030134">
    <property type="component" value="Unassembled WGS sequence"/>
</dbReference>
<evidence type="ECO:0000256" key="3">
    <source>
        <dbReference type="ARBA" id="ARBA00066372"/>
    </source>
</evidence>
<gene>
    <name evidence="6" type="ORF">HQ36_04770</name>
</gene>
<proteinExistence type="inferred from homology"/>
<keyword evidence="7" id="KW-1185">Reference proteome</keyword>
<sequence>MNAKTDKVEAFARLLDVLDTLRVQCPWDREQTNETLRANTIEEVYELSEALIQKDVFNTKKELGDVLLHILFYARIAQEGGAYDIADVCNTLCNKLIFRHPHVYGESNVKSADAVTQQWEQIKQKEKDGNKTVLSGVPKALPSIVKAYRIQDKARAVGFDWEEPSQVWDKVCEEIQEVQEAIRSDNPVAVEEEFGDLLFAVINAARLYNVNPDNALEQTNRKFINRFGYIEKVARERGKDIKQLTLEEMETLWCEAKKE</sequence>
<dbReference type="STRING" id="266762.HQ36_04770"/>
<dbReference type="GO" id="GO:0046052">
    <property type="term" value="P:UTP catabolic process"/>
    <property type="evidence" value="ECO:0007669"/>
    <property type="project" value="TreeGrafter"/>
</dbReference>
<evidence type="ECO:0000256" key="2">
    <source>
        <dbReference type="ARBA" id="ARBA00061115"/>
    </source>
</evidence>
<reference evidence="6 7" key="1">
    <citation type="submission" date="2014-08" db="EMBL/GenBank/DDBJ databases">
        <title>Porphyromonas gingivicanis strain:COT-022_OH1391 Genome sequencing.</title>
        <authorList>
            <person name="Wallis C."/>
            <person name="Deusch O."/>
            <person name="O'Flynn C."/>
            <person name="Davis I."/>
            <person name="Jospin G."/>
            <person name="Darling A.E."/>
            <person name="Coil D.A."/>
            <person name="Alexiev A."/>
            <person name="Horsfall A."/>
            <person name="Kirkwood N."/>
            <person name="Harris S."/>
            <person name="Eisen J.A."/>
        </authorList>
    </citation>
    <scope>NUCLEOTIDE SEQUENCE [LARGE SCALE GENOMIC DNA]</scope>
    <source>
        <strain evidence="7">COT-022 OH1391</strain>
    </source>
</reference>
<evidence type="ECO:0000256" key="4">
    <source>
        <dbReference type="ARBA" id="ARBA00074799"/>
    </source>
</evidence>
<dbReference type="EC" id="3.6.1.8" evidence="3"/>
<dbReference type="PANTHER" id="PTHR30522">
    <property type="entry name" value="NUCLEOSIDE TRIPHOSPHATE PYROPHOSPHOHYDROLASE"/>
    <property type="match status" value="1"/>
</dbReference>
<dbReference type="RefSeq" id="WP_036883781.1">
    <property type="nucleotide sequence ID" value="NZ_JQZW01000008.1"/>
</dbReference>
<dbReference type="GO" id="GO:0046061">
    <property type="term" value="P:dATP catabolic process"/>
    <property type="evidence" value="ECO:0007669"/>
    <property type="project" value="TreeGrafter"/>
</dbReference>